<comment type="caution">
    <text evidence="1">The sequence shown here is derived from an EMBL/GenBank/DDBJ whole genome shotgun (WGS) entry which is preliminary data.</text>
</comment>
<sequence>MSTSLSLDALVVIKILLFTDIRTDWNLLSCLPCFISKTFEQVFSSEGFAKEYVIMLFKLDRDLEKQLENCIKTHNTIVGERNRMTFQKILHEYKKCCNALAKAKRDALENLENFGELNDDDQERSLEKATMELGNAMKTFFEHSLRLDYLCEPSMIIPRDELKTFCCTNGCN</sequence>
<accession>A0AA88GRD6</accession>
<proteinExistence type="predicted"/>
<dbReference type="GeneID" id="68095907"/>
<dbReference type="EMBL" id="PYSW02000018">
    <property type="protein sequence ID" value="KAG2385637.1"/>
    <property type="molecule type" value="Genomic_DNA"/>
</dbReference>
<evidence type="ECO:0000313" key="1">
    <source>
        <dbReference type="EMBL" id="KAG2385637.1"/>
    </source>
</evidence>
<dbReference type="RefSeq" id="XP_044549630.1">
    <property type="nucleotide sequence ID" value="XM_044692982.1"/>
</dbReference>
<organism evidence="1 2">
    <name type="scientific">Naegleria lovaniensis</name>
    <name type="common">Amoeba</name>
    <dbReference type="NCBI Taxonomy" id="51637"/>
    <lineage>
        <taxon>Eukaryota</taxon>
        <taxon>Discoba</taxon>
        <taxon>Heterolobosea</taxon>
        <taxon>Tetramitia</taxon>
        <taxon>Eutetramitia</taxon>
        <taxon>Vahlkampfiidae</taxon>
        <taxon>Naegleria</taxon>
    </lineage>
</organism>
<evidence type="ECO:0000313" key="2">
    <source>
        <dbReference type="Proteomes" id="UP000816034"/>
    </source>
</evidence>
<protein>
    <submittedName>
        <fullName evidence="1">Uncharacterized protein</fullName>
    </submittedName>
</protein>
<dbReference type="Proteomes" id="UP000816034">
    <property type="component" value="Unassembled WGS sequence"/>
</dbReference>
<keyword evidence="2" id="KW-1185">Reference proteome</keyword>
<gene>
    <name evidence="1" type="ORF">C9374_003452</name>
</gene>
<name>A0AA88GRD6_NAELO</name>
<dbReference type="AlphaFoldDB" id="A0AA88GRD6"/>
<reference evidence="1 2" key="1">
    <citation type="journal article" date="2018" name="BMC Genomics">
        <title>The genome of Naegleria lovaniensis, the basis for a comparative approach to unravel pathogenicity factors of the human pathogenic amoeba N. fowleri.</title>
        <authorList>
            <person name="Liechti N."/>
            <person name="Schurch N."/>
            <person name="Bruggmann R."/>
            <person name="Wittwer M."/>
        </authorList>
    </citation>
    <scope>NUCLEOTIDE SEQUENCE [LARGE SCALE GENOMIC DNA]</scope>
    <source>
        <strain evidence="1 2">ATCC 30569</strain>
    </source>
</reference>